<reference evidence="2 3" key="1">
    <citation type="submission" date="2012-12" db="EMBL/GenBank/DDBJ databases">
        <authorList>
            <person name="Sencilo A."/>
            <person name="Jacobs-Sera D."/>
            <person name="Russell D.A."/>
            <person name="Ko C."/>
            <person name="Bowman C.A."/>
            <person name="Atanasova N."/>
            <person name="Osterlund E."/>
            <person name="Oksanen H.M."/>
            <person name="Bamford D.H."/>
            <person name="Hatfull G.F."/>
            <person name="Roine E."/>
            <person name="Hendrix R.W."/>
        </authorList>
    </citation>
    <scope>NUCLEOTIDE SEQUENCE [LARGE SCALE GENOMIC DNA]</scope>
</reference>
<sequence length="69" mass="7638">MPLRHTYVDAKEGTCMAQQTDADDSTELEPQTDLEQEMAEVAASMGPSEQEAFQAYLADEREAENEVQG</sequence>
<evidence type="ECO:0000256" key="1">
    <source>
        <dbReference type="SAM" id="MobiDB-lite"/>
    </source>
</evidence>
<dbReference type="EMBL" id="KC292028">
    <property type="protein sequence ID" value="AGM11849.1"/>
    <property type="molecule type" value="Genomic_DNA"/>
</dbReference>
<dbReference type="RefSeq" id="YP_008058444.1">
    <property type="nucleotide sequence ID" value="NC_021319.1"/>
</dbReference>
<name>R4T7U1_9CAUD</name>
<feature type="compositionally biased region" description="Basic and acidic residues" evidence="1">
    <location>
        <begin position="1"/>
        <end position="12"/>
    </location>
</feature>
<keyword evidence="3" id="KW-1185">Reference proteome</keyword>
<dbReference type="GeneID" id="16193661"/>
<dbReference type="Proteomes" id="UP000204143">
    <property type="component" value="Segment"/>
</dbReference>
<feature type="compositionally biased region" description="Acidic residues" evidence="1">
    <location>
        <begin position="21"/>
        <end position="31"/>
    </location>
</feature>
<evidence type="ECO:0000313" key="2">
    <source>
        <dbReference type="EMBL" id="AGM11849.1"/>
    </source>
</evidence>
<accession>R4T7U1</accession>
<organism evidence="2 3">
    <name type="scientific">Haloarcula californiae tailed virus 2</name>
    <dbReference type="NCBI Taxonomy" id="1273747"/>
    <lineage>
        <taxon>Viruses</taxon>
        <taxon>Duplodnaviria</taxon>
        <taxon>Heunggongvirae</taxon>
        <taxon>Uroviricota</taxon>
        <taxon>Caudoviricetes</taxon>
        <taxon>Saparoviridae</taxon>
        <taxon>Samsavirus</taxon>
        <taxon>Samsavirus crystalli</taxon>
        <taxon>Samsavirus HCTV2</taxon>
    </lineage>
</organism>
<dbReference type="KEGG" id="vg:16193661"/>
<protein>
    <submittedName>
        <fullName evidence="2">Uncharacterized protein</fullName>
    </submittedName>
</protein>
<gene>
    <name evidence="2" type="primary">82</name>
    <name evidence="2" type="ORF">HCTV2_82</name>
</gene>
<feature type="region of interest" description="Disordered" evidence="1">
    <location>
        <begin position="1"/>
        <end position="31"/>
    </location>
</feature>
<proteinExistence type="predicted"/>
<evidence type="ECO:0000313" key="3">
    <source>
        <dbReference type="Proteomes" id="UP000204143"/>
    </source>
</evidence>